<dbReference type="EMBL" id="JFAX01000011">
    <property type="protein sequence ID" value="EXI67280.1"/>
    <property type="molecule type" value="Genomic_DNA"/>
</dbReference>
<feature type="region of interest" description="Disordered" evidence="1">
    <location>
        <begin position="1"/>
        <end position="37"/>
    </location>
</feature>
<gene>
    <name evidence="2" type="ORF">AW08_02115</name>
</gene>
<feature type="compositionally biased region" description="Gly residues" evidence="1">
    <location>
        <begin position="1"/>
        <end position="11"/>
    </location>
</feature>
<evidence type="ECO:0000313" key="3">
    <source>
        <dbReference type="Proteomes" id="UP000020218"/>
    </source>
</evidence>
<proteinExistence type="predicted"/>
<comment type="caution">
    <text evidence="2">The sequence shown here is derived from an EMBL/GenBank/DDBJ whole genome shotgun (WGS) entry which is preliminary data.</text>
</comment>
<dbReference type="PATRIC" id="fig|1454001.3.peg.2161"/>
<dbReference type="Proteomes" id="UP000020218">
    <property type="component" value="Unassembled WGS sequence"/>
</dbReference>
<dbReference type="AlphaFoldDB" id="A0A011NRW1"/>
<feature type="compositionally biased region" description="Gly residues" evidence="1">
    <location>
        <begin position="18"/>
        <end position="37"/>
    </location>
</feature>
<organism evidence="2 3">
    <name type="scientific">Candidatus Accumulibacter adjunctus</name>
    <dbReference type="NCBI Taxonomy" id="1454001"/>
    <lineage>
        <taxon>Bacteria</taxon>
        <taxon>Pseudomonadati</taxon>
        <taxon>Pseudomonadota</taxon>
        <taxon>Betaproteobacteria</taxon>
        <taxon>Candidatus Accumulibacter</taxon>
    </lineage>
</organism>
<keyword evidence="3" id="KW-1185">Reference proteome</keyword>
<dbReference type="STRING" id="1454001.AW08_02115"/>
<reference evidence="2" key="1">
    <citation type="submission" date="2014-02" db="EMBL/GenBank/DDBJ databases">
        <title>Expanding our view of genomic diversity in Candidatus Accumulibacter clades.</title>
        <authorList>
            <person name="Skennerton C.T."/>
            <person name="Barr J.J."/>
            <person name="Slater F.R."/>
            <person name="Bond P.L."/>
            <person name="Tyson G.W."/>
        </authorList>
    </citation>
    <scope>NUCLEOTIDE SEQUENCE [LARGE SCALE GENOMIC DNA]</scope>
</reference>
<sequence length="69" mass="6765">MCGAATGGWRVGGQDPPAGGGGWLGSPGDLLGGGGRGDSVIETAAKSAVRAIGSQFGREIIRGPSERQL</sequence>
<evidence type="ECO:0000313" key="2">
    <source>
        <dbReference type="EMBL" id="EXI67280.1"/>
    </source>
</evidence>
<accession>A0A011NRW1</accession>
<name>A0A011NRW1_9PROT</name>
<protein>
    <submittedName>
        <fullName evidence="2">Uncharacterized protein</fullName>
    </submittedName>
</protein>
<evidence type="ECO:0000256" key="1">
    <source>
        <dbReference type="SAM" id="MobiDB-lite"/>
    </source>
</evidence>